<dbReference type="Gene3D" id="1.10.357.10">
    <property type="entry name" value="Tetracycline Repressor, domain 2"/>
    <property type="match status" value="1"/>
</dbReference>
<keyword evidence="6" id="KW-1185">Reference proteome</keyword>
<feature type="DNA-binding region" description="H-T-H motif" evidence="2">
    <location>
        <begin position="42"/>
        <end position="61"/>
    </location>
</feature>
<reference evidence="5 6" key="1">
    <citation type="submission" date="2016-09" db="EMBL/GenBank/DDBJ databases">
        <title>Metabolic pathway, cell adaptation mechanisms and a novel monoxygenase revealed through proteogenomic-transcription analysis of a Sphingomonas haloaromaticamans strain degrading the fungicide ortho-phenylphenol.</title>
        <authorList>
            <person name="Perruchon C."/>
            <person name="Papadopoulou E.S."/>
            <person name="Rousidou C."/>
            <person name="Vasileiadis S."/>
            <person name="Tanou G."/>
            <person name="Amoutzias G."/>
            <person name="Molassiotis A."/>
            <person name="Karpouzas D.G."/>
        </authorList>
    </citation>
    <scope>NUCLEOTIDE SEQUENCE [LARGE SCALE GENOMIC DNA]</scope>
    <source>
        <strain evidence="5 6">P3</strain>
    </source>
</reference>
<dbReference type="Pfam" id="PF00440">
    <property type="entry name" value="TetR_N"/>
    <property type="match status" value="1"/>
</dbReference>
<dbReference type="InterPro" id="IPR001647">
    <property type="entry name" value="HTH_TetR"/>
</dbReference>
<name>A0A1S1HIR6_9SPHN</name>
<dbReference type="SUPFAM" id="SSF46689">
    <property type="entry name" value="Homeodomain-like"/>
    <property type="match status" value="1"/>
</dbReference>
<dbReference type="SUPFAM" id="SSF48498">
    <property type="entry name" value="Tetracyclin repressor-like, C-terminal domain"/>
    <property type="match status" value="1"/>
</dbReference>
<dbReference type="OrthoDB" id="7468777at2"/>
<evidence type="ECO:0000256" key="2">
    <source>
        <dbReference type="PROSITE-ProRule" id="PRU00335"/>
    </source>
</evidence>
<feature type="compositionally biased region" description="Basic residues" evidence="3">
    <location>
        <begin position="251"/>
        <end position="269"/>
    </location>
</feature>
<evidence type="ECO:0000256" key="1">
    <source>
        <dbReference type="ARBA" id="ARBA00023125"/>
    </source>
</evidence>
<comment type="caution">
    <text evidence="5">The sequence shown here is derived from an EMBL/GenBank/DDBJ whole genome shotgun (WGS) entry which is preliminary data.</text>
</comment>
<evidence type="ECO:0000313" key="5">
    <source>
        <dbReference type="EMBL" id="OHT21306.1"/>
    </source>
</evidence>
<dbReference type="AlphaFoldDB" id="A0A1S1HIR6"/>
<evidence type="ECO:0000259" key="4">
    <source>
        <dbReference type="PROSITE" id="PS50977"/>
    </source>
</evidence>
<feature type="domain" description="HTH tetR-type" evidence="4">
    <location>
        <begin position="19"/>
        <end position="79"/>
    </location>
</feature>
<keyword evidence="1 2" id="KW-0238">DNA-binding</keyword>
<dbReference type="GO" id="GO:0003677">
    <property type="term" value="F:DNA binding"/>
    <property type="evidence" value="ECO:0007669"/>
    <property type="project" value="UniProtKB-UniRule"/>
</dbReference>
<dbReference type="EMBL" id="MIPT01000001">
    <property type="protein sequence ID" value="OHT21306.1"/>
    <property type="molecule type" value="Genomic_DNA"/>
</dbReference>
<gene>
    <name evidence="5" type="ORF">BHE75_03312</name>
</gene>
<feature type="region of interest" description="Disordered" evidence="3">
    <location>
        <begin position="233"/>
        <end position="269"/>
    </location>
</feature>
<dbReference type="Proteomes" id="UP000179467">
    <property type="component" value="Unassembled WGS sequence"/>
</dbReference>
<accession>A0A1S1HIR6</accession>
<proteinExistence type="predicted"/>
<protein>
    <recommendedName>
        <fullName evidence="4">HTH tetR-type domain-containing protein</fullName>
    </recommendedName>
</protein>
<dbReference type="RefSeq" id="WP_070934481.1">
    <property type="nucleotide sequence ID" value="NZ_MIPT01000001.1"/>
</dbReference>
<evidence type="ECO:0000313" key="6">
    <source>
        <dbReference type="Proteomes" id="UP000179467"/>
    </source>
</evidence>
<evidence type="ECO:0000256" key="3">
    <source>
        <dbReference type="SAM" id="MobiDB-lite"/>
    </source>
</evidence>
<organism evidence="5 6">
    <name type="scientific">Edaphosphingomonas haloaromaticamans</name>
    <dbReference type="NCBI Taxonomy" id="653954"/>
    <lineage>
        <taxon>Bacteria</taxon>
        <taxon>Pseudomonadati</taxon>
        <taxon>Pseudomonadota</taxon>
        <taxon>Alphaproteobacteria</taxon>
        <taxon>Sphingomonadales</taxon>
        <taxon>Rhizorhabdaceae</taxon>
        <taxon>Edaphosphingomonas</taxon>
    </lineage>
</organism>
<dbReference type="InterPro" id="IPR009057">
    <property type="entry name" value="Homeodomain-like_sf"/>
</dbReference>
<dbReference type="InterPro" id="IPR036271">
    <property type="entry name" value="Tet_transcr_reg_TetR-rel_C_sf"/>
</dbReference>
<sequence length="269" mass="29530">MANRGWNAKWLNKSSGSVGRPRSVSREQVIAAAVEIGLHHFSMARVAEHLGVSISTLYQYVDNRDELLRLAIDHQLSVVDLPGDREQHWADYLIEYATSLRDVLASEPHLILQVMDGGGGIERELALTERFVAVLVARGFTVAEAVATWRSVGAVTLGGAITLCRDRAAAARDGSSSRMLQQAFTHFDDDALPLMREGVEAYATPMDMVEELLRPVIEDIARKRGETLVWAERKIPAPTAATDEDQPARNAARRRAPAKGRPKSAKAKA</sequence>
<dbReference type="PROSITE" id="PS50977">
    <property type="entry name" value="HTH_TETR_2"/>
    <property type="match status" value="1"/>
</dbReference>